<proteinExistence type="predicted"/>
<protein>
    <submittedName>
        <fullName evidence="1">Uncharacterized protein</fullName>
    </submittedName>
</protein>
<accession>A0ACB7UIW6</accession>
<sequence length="201" mass="22124">MASNSINICSPLARPARLRRYSPSLMPPFSINVRQYEASKGHSCSSAVMCSTVQESSTVTVPDKKATEPAPAEATTAQVKPKKPPVKALPDMMAEDVIPSLKAILEAQEDLSQIEITFENNKLEGSFLKKDIPYYFWAFFPNGVLTGPKGFALSSYGSEASTIEPFLIDERRITAGHVVFWVKKRLAAQGILPVWEEMSKS</sequence>
<dbReference type="EMBL" id="CM037026">
    <property type="protein sequence ID" value="KAH7660301.1"/>
    <property type="molecule type" value="Genomic_DNA"/>
</dbReference>
<comment type="caution">
    <text evidence="1">The sequence shown here is derived from an EMBL/GenBank/DDBJ whole genome shotgun (WGS) entry which is preliminary data.</text>
</comment>
<evidence type="ECO:0000313" key="2">
    <source>
        <dbReference type="Proteomes" id="UP000827976"/>
    </source>
</evidence>
<evidence type="ECO:0000313" key="1">
    <source>
        <dbReference type="EMBL" id="KAH7660301.1"/>
    </source>
</evidence>
<reference evidence="2" key="1">
    <citation type="journal article" date="2022" name="Nat. Commun.">
        <title>Chromosome evolution and the genetic basis of agronomically important traits in greater yam.</title>
        <authorList>
            <person name="Bredeson J.V."/>
            <person name="Lyons J.B."/>
            <person name="Oniyinde I.O."/>
            <person name="Okereke N.R."/>
            <person name="Kolade O."/>
            <person name="Nnabue I."/>
            <person name="Nwadili C.O."/>
            <person name="Hribova E."/>
            <person name="Parker M."/>
            <person name="Nwogha J."/>
            <person name="Shu S."/>
            <person name="Carlson J."/>
            <person name="Kariba R."/>
            <person name="Muthemba S."/>
            <person name="Knop K."/>
            <person name="Barton G.J."/>
            <person name="Sherwood A.V."/>
            <person name="Lopez-Montes A."/>
            <person name="Asiedu R."/>
            <person name="Jamnadass R."/>
            <person name="Muchugi A."/>
            <person name="Goodstein D."/>
            <person name="Egesi C.N."/>
            <person name="Featherston J."/>
            <person name="Asfaw A."/>
            <person name="Simpson G.G."/>
            <person name="Dolezel J."/>
            <person name="Hendre P.S."/>
            <person name="Van Deynze A."/>
            <person name="Kumar P.L."/>
            <person name="Obidiegwu J.E."/>
            <person name="Bhattacharjee R."/>
            <person name="Rokhsar D.S."/>
        </authorList>
    </citation>
    <scope>NUCLEOTIDE SEQUENCE [LARGE SCALE GENOMIC DNA]</scope>
    <source>
        <strain evidence="2">cv. TDa95/00328</strain>
    </source>
</reference>
<dbReference type="Proteomes" id="UP000827976">
    <property type="component" value="Chromosome 16"/>
</dbReference>
<gene>
    <name evidence="1" type="ORF">IHE45_16G090000</name>
</gene>
<organism evidence="1 2">
    <name type="scientific">Dioscorea alata</name>
    <name type="common">Purple yam</name>
    <dbReference type="NCBI Taxonomy" id="55571"/>
    <lineage>
        <taxon>Eukaryota</taxon>
        <taxon>Viridiplantae</taxon>
        <taxon>Streptophyta</taxon>
        <taxon>Embryophyta</taxon>
        <taxon>Tracheophyta</taxon>
        <taxon>Spermatophyta</taxon>
        <taxon>Magnoliopsida</taxon>
        <taxon>Liliopsida</taxon>
        <taxon>Dioscoreales</taxon>
        <taxon>Dioscoreaceae</taxon>
        <taxon>Dioscorea</taxon>
    </lineage>
</organism>
<name>A0ACB7UIW6_DIOAL</name>
<keyword evidence="2" id="KW-1185">Reference proteome</keyword>